<feature type="domain" description="Retrotransposon gag" evidence="2">
    <location>
        <begin position="86"/>
        <end position="174"/>
    </location>
</feature>
<feature type="region of interest" description="Disordered" evidence="1">
    <location>
        <begin position="206"/>
        <end position="268"/>
    </location>
</feature>
<protein>
    <submittedName>
        <fullName evidence="4">Uncharacterized protein LOC120107395</fullName>
    </submittedName>
</protein>
<dbReference type="Pfam" id="PF03732">
    <property type="entry name" value="Retrotrans_gag"/>
    <property type="match status" value="1"/>
</dbReference>
<feature type="region of interest" description="Disordered" evidence="1">
    <location>
        <begin position="20"/>
        <end position="49"/>
    </location>
</feature>
<dbReference type="AlphaFoldDB" id="A0A8B8ZT90"/>
<evidence type="ECO:0000313" key="3">
    <source>
        <dbReference type="Proteomes" id="UP000228380"/>
    </source>
</evidence>
<dbReference type="KEGG" id="pda:120107395"/>
<evidence type="ECO:0000256" key="1">
    <source>
        <dbReference type="SAM" id="MobiDB-lite"/>
    </source>
</evidence>
<name>A0A8B8ZT90_PHODC</name>
<proteinExistence type="predicted"/>
<dbReference type="GeneID" id="120107395"/>
<dbReference type="PANTHER" id="PTHR33223">
    <property type="entry name" value="CCHC-TYPE DOMAIN-CONTAINING PROTEIN"/>
    <property type="match status" value="1"/>
</dbReference>
<organism evidence="3 4">
    <name type="scientific">Phoenix dactylifera</name>
    <name type="common">Date palm</name>
    <dbReference type="NCBI Taxonomy" id="42345"/>
    <lineage>
        <taxon>Eukaryota</taxon>
        <taxon>Viridiplantae</taxon>
        <taxon>Streptophyta</taxon>
        <taxon>Embryophyta</taxon>
        <taxon>Tracheophyta</taxon>
        <taxon>Spermatophyta</taxon>
        <taxon>Magnoliopsida</taxon>
        <taxon>Liliopsida</taxon>
        <taxon>Arecaceae</taxon>
        <taxon>Coryphoideae</taxon>
        <taxon>Phoeniceae</taxon>
        <taxon>Phoenix</taxon>
    </lineage>
</organism>
<dbReference type="PANTHER" id="PTHR33223:SF10">
    <property type="entry name" value="AMINOTRANSFERASE-LIKE PLANT MOBILE DOMAIN-CONTAINING PROTEIN"/>
    <property type="match status" value="1"/>
</dbReference>
<evidence type="ECO:0000259" key="2">
    <source>
        <dbReference type="Pfam" id="PF03732"/>
    </source>
</evidence>
<keyword evidence="3" id="KW-1185">Reference proteome</keyword>
<dbReference type="OrthoDB" id="784947at2759"/>
<dbReference type="InterPro" id="IPR005162">
    <property type="entry name" value="Retrotrans_gag_dom"/>
</dbReference>
<evidence type="ECO:0000313" key="4">
    <source>
        <dbReference type="RefSeq" id="XP_038976592.1"/>
    </source>
</evidence>
<gene>
    <name evidence="4" type="primary">LOC120107395</name>
</gene>
<accession>A0A8B8ZT90</accession>
<sequence>MLDKKVENLERQIEALRGRKTGRDGDFEFTTRSPFSQQIEEEPVPPRFKMPQVEPYNGRTDPLDHLESYRALMALQGASEALLCKAFPATLRGAAWLWFTGLKPSTISSFEQLGRQFASTFAASRPQRRTSDSLLDIKQKEGESLREYLDRFTAATWEVRELDQSIAMSALKTGARSYRFLFSIEKNFPADLTEMLVRARKYAKAEEAVASRRSGAEQTSKKQKRRREDRGRPGSPSPRRAENPPRLRHLPRLQGPPRQRSPSRPRPP</sequence>
<dbReference type="RefSeq" id="XP_038976592.1">
    <property type="nucleotide sequence ID" value="XM_039120664.1"/>
</dbReference>
<reference evidence="4" key="1">
    <citation type="submission" date="2025-08" db="UniProtKB">
        <authorList>
            <consortium name="RefSeq"/>
        </authorList>
    </citation>
    <scope>IDENTIFICATION</scope>
    <source>
        <tissue evidence="4">Young leaves</tissue>
    </source>
</reference>
<dbReference type="Proteomes" id="UP000228380">
    <property type="component" value="Unplaced"/>
</dbReference>